<organism evidence="2 3">
    <name type="scientific">Lentinula raphanica</name>
    <dbReference type="NCBI Taxonomy" id="153919"/>
    <lineage>
        <taxon>Eukaryota</taxon>
        <taxon>Fungi</taxon>
        <taxon>Dikarya</taxon>
        <taxon>Basidiomycota</taxon>
        <taxon>Agaricomycotina</taxon>
        <taxon>Agaricomycetes</taxon>
        <taxon>Agaricomycetidae</taxon>
        <taxon>Agaricales</taxon>
        <taxon>Marasmiineae</taxon>
        <taxon>Omphalotaceae</taxon>
        <taxon>Lentinula</taxon>
    </lineage>
</organism>
<evidence type="ECO:0008006" key="4">
    <source>
        <dbReference type="Google" id="ProtNLM"/>
    </source>
</evidence>
<dbReference type="Proteomes" id="UP001163846">
    <property type="component" value="Unassembled WGS sequence"/>
</dbReference>
<gene>
    <name evidence="2" type="ORF">F5878DRAFT_644215</name>
</gene>
<dbReference type="EMBL" id="MU806396">
    <property type="protein sequence ID" value="KAJ3835591.1"/>
    <property type="molecule type" value="Genomic_DNA"/>
</dbReference>
<proteinExistence type="predicted"/>
<dbReference type="InterPro" id="IPR041078">
    <property type="entry name" value="Plavaka"/>
</dbReference>
<accession>A0AA38UAQ7</accession>
<protein>
    <recommendedName>
        <fullName evidence="4">Ubiquitin-like protease family profile domain-containing protein</fullName>
    </recommendedName>
</protein>
<sequence length="1314" mass="149116">MLTSFISTVANNSIYQNALDQLYPVLPSLGSTTRAYSYFDSQMKQLQDLSIELSSVSTLRNDFLVSMRSHDKLSSENLALIVLRNLDILLIEVQNKKTYLEVSWWKLLDECPVTVENLLTDLMNETRNRPEESWKTVRNITYRDFSTLGAGRWLNDEIINYFIDKWCYRSRNTLGFGTFFAGTCLFQDKTSCLTAKRYLTADDEERVVLMWLTEILGSMRGESVPFQPNAFDCGVHTLWHLKHVLEYRGVNDGSHSQKDGLSFTTNMDRSAHINQKKDDLHVNYRTSQDQKIHQLFKDTVKKATRDRAGRTPHSIGDIFPDIQRQVRERYPSPPSTFAPLVETPQPEEDDDEVYDKAMDVDSDDEVDNTEGELLCFPPPNEDQFLRQAMNTSLQELYGADIEEADDLFNFLLPEGDDEEAGSGVGSSSATSSAQPMQRTLEEEDDKMTWQWHGTAGKVLRVDKDVHKQWLGLSSGKKDDAYSPFASQLEWEISHWAVKEKVSQSSFNRLLKIPQVKEKLGVSFDNARSMLNKVDQIPERGGSWFVKQLSFKDRPQEEFTVRYRDPVEAIKALWGDPSLAKDLVYKPAKLFRNSRLKEEDRIFSEMWTGGFWNVAQTHIPFGGTVAPVILATDKTQLTQLSGSKSAYPVYLTIGNIPKDLRRKPGSRACILIAYLSVDKPVKKGLSKTQLKLRNYQLFHQSMAMVLEPLKVAGDPTGPGVEMVGGDGAVRRVYPLLATYVCDYPEQCLVTCTKYGTCPKCQQKADKLHLPTLAEPRTQRWTTEKIQAAKEDAKRGGRSVHSRTMVDDIAGGNYDPFWLGFPVTNIHRCIAPDVLHQMYQGVLKYLIGWVQRIIGEEELDDRIRKLPPTPGVRHFAKGISNLTQMSGTERKHIARVLLACLVGKIEARGITACRSLLHFIHLAQYPSHDQITLSYMITELKTWHDNRDYFISEGAREHFNIPKFHSLLHYVDSIQWIGTTDNCNTEAFERLHIDFAKEGWRASNKRDVFPQMVTFISRQEKVASFDFYQSWASNRLEAPDTSHQEGQESPIGLDVDQEEESHKIGRPKGGKSLRQPDSALLLNLAKNPTEPRKTLASVSLLHGAPGFLSALKLFLNSCLPFGKQAKKATALKGVFPFKTLEIWHNLGLIPPKILEEPEKALVKASPLTIHNKSSRFDTVIVLENDEAESTAVRGCRAARLRVIFRLPQMIKDPDSGFPVKAPAHWPKEHLAYVTWYSRFKSSPDKATGMYKVEPSIGSNGVPLGAVIPLSNIRQNCMLVPSKAVWDNHWDSDNILDECSSFFVNNLQSKYTYQTIY</sequence>
<reference evidence="2" key="1">
    <citation type="submission" date="2022-08" db="EMBL/GenBank/DDBJ databases">
        <authorList>
            <consortium name="DOE Joint Genome Institute"/>
            <person name="Min B."/>
            <person name="Riley R."/>
            <person name="Sierra-Patev S."/>
            <person name="Naranjo-Ortiz M."/>
            <person name="Looney B."/>
            <person name="Konkel Z."/>
            <person name="Slot J.C."/>
            <person name="Sakamoto Y."/>
            <person name="Steenwyk J.L."/>
            <person name="Rokas A."/>
            <person name="Carro J."/>
            <person name="Camarero S."/>
            <person name="Ferreira P."/>
            <person name="Molpeceres G."/>
            <person name="Ruiz-Duenas F.J."/>
            <person name="Serrano A."/>
            <person name="Henrissat B."/>
            <person name="Drula E."/>
            <person name="Hughes K.W."/>
            <person name="Mata J.L."/>
            <person name="Ishikawa N.K."/>
            <person name="Vargas-Isla R."/>
            <person name="Ushijima S."/>
            <person name="Smith C.A."/>
            <person name="Ahrendt S."/>
            <person name="Andreopoulos W."/>
            <person name="He G."/>
            <person name="Labutti K."/>
            <person name="Lipzen A."/>
            <person name="Ng V."/>
            <person name="Sandor L."/>
            <person name="Barry K."/>
            <person name="Martinez A.T."/>
            <person name="Xiao Y."/>
            <person name="Gibbons J.G."/>
            <person name="Terashima K."/>
            <person name="Hibbett D.S."/>
            <person name="Grigoriev I.V."/>
        </authorList>
    </citation>
    <scope>NUCLEOTIDE SEQUENCE</scope>
    <source>
        <strain evidence="2">TFB9207</strain>
    </source>
</reference>
<evidence type="ECO:0000256" key="1">
    <source>
        <dbReference type="SAM" id="MobiDB-lite"/>
    </source>
</evidence>
<dbReference type="SUPFAM" id="SSF54001">
    <property type="entry name" value="Cysteine proteinases"/>
    <property type="match status" value="1"/>
</dbReference>
<dbReference type="Gene3D" id="1.10.418.20">
    <property type="match status" value="1"/>
</dbReference>
<evidence type="ECO:0000313" key="2">
    <source>
        <dbReference type="EMBL" id="KAJ3835591.1"/>
    </source>
</evidence>
<feature type="region of interest" description="Disordered" evidence="1">
    <location>
        <begin position="1036"/>
        <end position="1070"/>
    </location>
</feature>
<feature type="region of interest" description="Disordered" evidence="1">
    <location>
        <begin position="331"/>
        <end position="350"/>
    </location>
</feature>
<dbReference type="InterPro" id="IPR038765">
    <property type="entry name" value="Papain-like_cys_pep_sf"/>
</dbReference>
<feature type="region of interest" description="Disordered" evidence="1">
    <location>
        <begin position="413"/>
        <end position="445"/>
    </location>
</feature>
<name>A0AA38UAQ7_9AGAR</name>
<dbReference type="Pfam" id="PF18759">
    <property type="entry name" value="Plavaka"/>
    <property type="match status" value="1"/>
</dbReference>
<keyword evidence="3" id="KW-1185">Reference proteome</keyword>
<comment type="caution">
    <text evidence="2">The sequence shown here is derived from an EMBL/GenBank/DDBJ whole genome shotgun (WGS) entry which is preliminary data.</text>
</comment>
<evidence type="ECO:0000313" key="3">
    <source>
        <dbReference type="Proteomes" id="UP001163846"/>
    </source>
</evidence>